<name>A0AAV9DAV6_ACOCL</name>
<feature type="domain" description="Wall-associated receptor kinase galacturonan-binding" evidence="3">
    <location>
        <begin position="10"/>
        <end position="73"/>
    </location>
</feature>
<gene>
    <name evidence="4" type="ORF">QJS10_CPB14g00211</name>
</gene>
<dbReference type="PANTHER" id="PTHR33138:SF59">
    <property type="entry name" value="LEAF RUST 10 DISEASE-RESISTANCE LOCUS RECEPTOR-LIKE PROTEIN KINASE-LIKE 1.2"/>
    <property type="match status" value="1"/>
</dbReference>
<reference evidence="4" key="1">
    <citation type="journal article" date="2023" name="Nat. Commun.">
        <title>Diploid and tetraploid genomes of Acorus and the evolution of monocots.</title>
        <authorList>
            <person name="Ma L."/>
            <person name="Liu K.W."/>
            <person name="Li Z."/>
            <person name="Hsiao Y.Y."/>
            <person name="Qi Y."/>
            <person name="Fu T."/>
            <person name="Tang G.D."/>
            <person name="Zhang D."/>
            <person name="Sun W.H."/>
            <person name="Liu D.K."/>
            <person name="Li Y."/>
            <person name="Chen G.Z."/>
            <person name="Liu X.D."/>
            <person name="Liao X.Y."/>
            <person name="Jiang Y.T."/>
            <person name="Yu X."/>
            <person name="Hao Y."/>
            <person name="Huang J."/>
            <person name="Zhao X.W."/>
            <person name="Ke S."/>
            <person name="Chen Y.Y."/>
            <person name="Wu W.L."/>
            <person name="Hsu J.L."/>
            <person name="Lin Y.F."/>
            <person name="Huang M.D."/>
            <person name="Li C.Y."/>
            <person name="Huang L."/>
            <person name="Wang Z.W."/>
            <person name="Zhao X."/>
            <person name="Zhong W.Y."/>
            <person name="Peng D.H."/>
            <person name="Ahmad S."/>
            <person name="Lan S."/>
            <person name="Zhang J.S."/>
            <person name="Tsai W.C."/>
            <person name="Van de Peer Y."/>
            <person name="Liu Z.J."/>
        </authorList>
    </citation>
    <scope>NUCLEOTIDE SEQUENCE</scope>
    <source>
        <strain evidence="4">CP</strain>
    </source>
</reference>
<comment type="subcellular location">
    <subcellularLocation>
        <location evidence="1">Membrane</location>
        <topology evidence="1">Single-pass membrane protein</topology>
    </subcellularLocation>
</comment>
<keyword evidence="5" id="KW-1185">Reference proteome</keyword>
<evidence type="ECO:0000259" key="3">
    <source>
        <dbReference type="Pfam" id="PF13947"/>
    </source>
</evidence>
<comment type="caution">
    <text evidence="4">The sequence shown here is derived from an EMBL/GenBank/DDBJ whole genome shotgun (WGS) entry which is preliminary data.</text>
</comment>
<protein>
    <recommendedName>
        <fullName evidence="3">Wall-associated receptor kinase galacturonan-binding domain-containing protein</fullName>
    </recommendedName>
</protein>
<dbReference type="AlphaFoldDB" id="A0AAV9DAV6"/>
<organism evidence="4 5">
    <name type="scientific">Acorus calamus</name>
    <name type="common">Sweet flag</name>
    <dbReference type="NCBI Taxonomy" id="4465"/>
    <lineage>
        <taxon>Eukaryota</taxon>
        <taxon>Viridiplantae</taxon>
        <taxon>Streptophyta</taxon>
        <taxon>Embryophyta</taxon>
        <taxon>Tracheophyta</taxon>
        <taxon>Spermatophyta</taxon>
        <taxon>Magnoliopsida</taxon>
        <taxon>Liliopsida</taxon>
        <taxon>Acoraceae</taxon>
        <taxon>Acorus</taxon>
    </lineage>
</organism>
<evidence type="ECO:0000256" key="2">
    <source>
        <dbReference type="ARBA" id="ARBA00022729"/>
    </source>
</evidence>
<evidence type="ECO:0000313" key="4">
    <source>
        <dbReference type="EMBL" id="KAK1298330.1"/>
    </source>
</evidence>
<evidence type="ECO:0000313" key="5">
    <source>
        <dbReference type="Proteomes" id="UP001180020"/>
    </source>
</evidence>
<dbReference type="Pfam" id="PF13947">
    <property type="entry name" value="GUB_WAK_bind"/>
    <property type="match status" value="1"/>
</dbReference>
<accession>A0AAV9DAV6</accession>
<dbReference type="GO" id="GO:0030247">
    <property type="term" value="F:polysaccharide binding"/>
    <property type="evidence" value="ECO:0007669"/>
    <property type="project" value="InterPro"/>
</dbReference>
<dbReference type="EMBL" id="JAUJYO010000014">
    <property type="protein sequence ID" value="KAK1298330.1"/>
    <property type="molecule type" value="Genomic_DNA"/>
</dbReference>
<reference evidence="4" key="2">
    <citation type="submission" date="2023-06" db="EMBL/GenBank/DDBJ databases">
        <authorList>
            <person name="Ma L."/>
            <person name="Liu K.-W."/>
            <person name="Li Z."/>
            <person name="Hsiao Y.-Y."/>
            <person name="Qi Y."/>
            <person name="Fu T."/>
            <person name="Tang G."/>
            <person name="Zhang D."/>
            <person name="Sun W.-H."/>
            <person name="Liu D.-K."/>
            <person name="Li Y."/>
            <person name="Chen G.-Z."/>
            <person name="Liu X.-D."/>
            <person name="Liao X.-Y."/>
            <person name="Jiang Y.-T."/>
            <person name="Yu X."/>
            <person name="Hao Y."/>
            <person name="Huang J."/>
            <person name="Zhao X.-W."/>
            <person name="Ke S."/>
            <person name="Chen Y.-Y."/>
            <person name="Wu W.-L."/>
            <person name="Hsu J.-L."/>
            <person name="Lin Y.-F."/>
            <person name="Huang M.-D."/>
            <person name="Li C.-Y."/>
            <person name="Huang L."/>
            <person name="Wang Z.-W."/>
            <person name="Zhao X."/>
            <person name="Zhong W.-Y."/>
            <person name="Peng D.-H."/>
            <person name="Ahmad S."/>
            <person name="Lan S."/>
            <person name="Zhang J.-S."/>
            <person name="Tsai W.-C."/>
            <person name="Van De Peer Y."/>
            <person name="Liu Z.-J."/>
        </authorList>
    </citation>
    <scope>NUCLEOTIDE SEQUENCE</scope>
    <source>
        <strain evidence="4">CP</strain>
        <tissue evidence="4">Leaves</tissue>
    </source>
</reference>
<dbReference type="InterPro" id="IPR025287">
    <property type="entry name" value="WAK_GUB"/>
</dbReference>
<keyword evidence="2" id="KW-0732">Signal</keyword>
<dbReference type="GO" id="GO:0016020">
    <property type="term" value="C:membrane"/>
    <property type="evidence" value="ECO:0007669"/>
    <property type="project" value="UniProtKB-SubCell"/>
</dbReference>
<dbReference type="Proteomes" id="UP001180020">
    <property type="component" value="Unassembled WGS sequence"/>
</dbReference>
<evidence type="ECO:0000256" key="1">
    <source>
        <dbReference type="ARBA" id="ARBA00004167"/>
    </source>
</evidence>
<sequence>MGYRNLEQSCPLSSCGDLHNISDPFRLKDDPVGCGDPDFELSCVANQTILLIQNMPFYVKEINYTSRHLRIVDVGLANDKYPNLSSLAGVQRLLANGFYYMWSEICYVDDLLSDCYFQCSKNATRDYFVSMFRENQDSIDENLNTDGLQSSREEALKCSKQDPRKEISPQNIR</sequence>
<proteinExistence type="predicted"/>
<dbReference type="PANTHER" id="PTHR33138">
    <property type="entry name" value="OS01G0690200 PROTEIN"/>
    <property type="match status" value="1"/>
</dbReference>